<dbReference type="InterPro" id="IPR013210">
    <property type="entry name" value="LRR_N_plant-typ"/>
</dbReference>
<dbReference type="InterPro" id="IPR050994">
    <property type="entry name" value="At_inactive_RLKs"/>
</dbReference>
<gene>
    <name evidence="10" type="ORF">HannXRQ_Chr03g0068811</name>
    <name evidence="9" type="ORF">HanXRQr2_Chr03g0106871</name>
</gene>
<dbReference type="FunFam" id="3.80.10.10:FF:000129">
    <property type="entry name" value="Leucine-rich repeat receptor-like kinase"/>
    <property type="match status" value="1"/>
</dbReference>
<dbReference type="PANTHER" id="PTHR48010:SF29">
    <property type="entry name" value="PROTEIN KINASE DOMAIN-CONTAINING PROTEIN"/>
    <property type="match status" value="1"/>
</dbReference>
<evidence type="ECO:0000259" key="8">
    <source>
        <dbReference type="Pfam" id="PF08263"/>
    </source>
</evidence>
<evidence type="ECO:0000313" key="10">
    <source>
        <dbReference type="EMBL" id="OTG30831.1"/>
    </source>
</evidence>
<name>A0A251V881_HELAN</name>
<reference evidence="9" key="3">
    <citation type="submission" date="2020-06" db="EMBL/GenBank/DDBJ databases">
        <title>Helianthus annuus Genome sequencing and assembly Release 2.</title>
        <authorList>
            <person name="Gouzy J."/>
            <person name="Langlade N."/>
            <person name="Munos S."/>
        </authorList>
    </citation>
    <scope>NUCLEOTIDE SEQUENCE</scope>
    <source>
        <tissue evidence="9">Leaves</tissue>
    </source>
</reference>
<keyword evidence="4" id="KW-0732">Signal</keyword>
<dbReference type="InParanoid" id="A0A251V881"/>
<dbReference type="Pfam" id="PF08263">
    <property type="entry name" value="LRRNT_2"/>
    <property type="match status" value="1"/>
</dbReference>
<evidence type="ECO:0000256" key="5">
    <source>
        <dbReference type="ARBA" id="ARBA00022737"/>
    </source>
</evidence>
<evidence type="ECO:0000256" key="4">
    <source>
        <dbReference type="ARBA" id="ARBA00022729"/>
    </source>
</evidence>
<dbReference type="EMBL" id="CM007892">
    <property type="protein sequence ID" value="OTG30831.1"/>
    <property type="molecule type" value="Genomic_DNA"/>
</dbReference>
<organism evidence="10 11">
    <name type="scientific">Helianthus annuus</name>
    <name type="common">Common sunflower</name>
    <dbReference type="NCBI Taxonomy" id="4232"/>
    <lineage>
        <taxon>Eukaryota</taxon>
        <taxon>Viridiplantae</taxon>
        <taxon>Streptophyta</taxon>
        <taxon>Embryophyta</taxon>
        <taxon>Tracheophyta</taxon>
        <taxon>Spermatophyta</taxon>
        <taxon>Magnoliopsida</taxon>
        <taxon>eudicotyledons</taxon>
        <taxon>Gunneridae</taxon>
        <taxon>Pentapetalae</taxon>
        <taxon>asterids</taxon>
        <taxon>campanulids</taxon>
        <taxon>Asterales</taxon>
        <taxon>Asteraceae</taxon>
        <taxon>Asteroideae</taxon>
        <taxon>Heliantheae alliance</taxon>
        <taxon>Heliantheae</taxon>
        <taxon>Helianthus</taxon>
    </lineage>
</organism>
<dbReference type="Proteomes" id="UP000215914">
    <property type="component" value="Chromosome 3"/>
</dbReference>
<dbReference type="SUPFAM" id="SSF52058">
    <property type="entry name" value="L domain-like"/>
    <property type="match status" value="1"/>
</dbReference>
<comment type="subcellular location">
    <subcellularLocation>
        <location evidence="1">Membrane</location>
        <topology evidence="1">Single-pass membrane protein</topology>
    </subcellularLocation>
</comment>
<dbReference type="Gramene" id="mRNA:HanXRQr2_Chr03g0106871">
    <property type="protein sequence ID" value="CDS:HanXRQr2_Chr03g0106871.1"/>
    <property type="gene ID" value="HanXRQr2_Chr03g0106871"/>
</dbReference>
<keyword evidence="9" id="KW-0418">Kinase</keyword>
<dbReference type="EC" id="2.7.11.1" evidence="9"/>
<keyword evidence="2" id="KW-0433">Leucine-rich repeat</keyword>
<keyword evidence="9" id="KW-0808">Transferase</keyword>
<dbReference type="Pfam" id="PF00560">
    <property type="entry name" value="LRR_1"/>
    <property type="match status" value="2"/>
</dbReference>
<keyword evidence="9" id="KW-0723">Serine/threonine-protein kinase</keyword>
<keyword evidence="3" id="KW-0812">Transmembrane</keyword>
<keyword evidence="11" id="KW-1185">Reference proteome</keyword>
<dbReference type="GO" id="GO:0016020">
    <property type="term" value="C:membrane"/>
    <property type="evidence" value="ECO:0007669"/>
    <property type="project" value="UniProtKB-SubCell"/>
</dbReference>
<dbReference type="GO" id="GO:0001653">
    <property type="term" value="F:peptide receptor activity"/>
    <property type="evidence" value="ECO:0000318"/>
    <property type="project" value="GO_Central"/>
</dbReference>
<evidence type="ECO:0000256" key="1">
    <source>
        <dbReference type="ARBA" id="ARBA00004167"/>
    </source>
</evidence>
<dbReference type="Gene3D" id="3.80.10.10">
    <property type="entry name" value="Ribonuclease Inhibitor"/>
    <property type="match status" value="1"/>
</dbReference>
<reference evidence="9 11" key="1">
    <citation type="journal article" date="2017" name="Nature">
        <title>The sunflower genome provides insights into oil metabolism, flowering and Asterid evolution.</title>
        <authorList>
            <person name="Badouin H."/>
            <person name="Gouzy J."/>
            <person name="Grassa C.J."/>
            <person name="Murat F."/>
            <person name="Staton S.E."/>
            <person name="Cottret L."/>
            <person name="Lelandais-Briere C."/>
            <person name="Owens G.L."/>
            <person name="Carrere S."/>
            <person name="Mayjonade B."/>
            <person name="Legrand L."/>
            <person name="Gill N."/>
            <person name="Kane N.C."/>
            <person name="Bowers J.E."/>
            <person name="Hubner S."/>
            <person name="Bellec A."/>
            <person name="Berard A."/>
            <person name="Berges H."/>
            <person name="Blanchet N."/>
            <person name="Boniface M.C."/>
            <person name="Brunel D."/>
            <person name="Catrice O."/>
            <person name="Chaidir N."/>
            <person name="Claudel C."/>
            <person name="Donnadieu C."/>
            <person name="Faraut T."/>
            <person name="Fievet G."/>
            <person name="Helmstetter N."/>
            <person name="King M."/>
            <person name="Knapp S.J."/>
            <person name="Lai Z."/>
            <person name="Le Paslier M.C."/>
            <person name="Lippi Y."/>
            <person name="Lorenzon L."/>
            <person name="Mandel J.R."/>
            <person name="Marage G."/>
            <person name="Marchand G."/>
            <person name="Marquand E."/>
            <person name="Bret-Mestries E."/>
            <person name="Morien E."/>
            <person name="Nambeesan S."/>
            <person name="Nguyen T."/>
            <person name="Pegot-Espagnet P."/>
            <person name="Pouilly N."/>
            <person name="Raftis F."/>
            <person name="Sallet E."/>
            <person name="Schiex T."/>
            <person name="Thomas J."/>
            <person name="Vandecasteele C."/>
            <person name="Vares D."/>
            <person name="Vear F."/>
            <person name="Vautrin S."/>
            <person name="Crespi M."/>
            <person name="Mangin B."/>
            <person name="Burke J.M."/>
            <person name="Salse J."/>
            <person name="Munos S."/>
            <person name="Vincourt P."/>
            <person name="Rieseberg L.H."/>
            <person name="Langlade N.B."/>
        </authorList>
    </citation>
    <scope>NUCLEOTIDE SEQUENCE [LARGE SCALE GENOMIC DNA]</scope>
    <source>
        <strain evidence="11">cv. SF193</strain>
        <tissue evidence="9">Leaves</tissue>
    </source>
</reference>
<sequence>MFLSFISTLNLDGITLLSFKHSLLPHQPSLLQNWNQFDPTPCSWSGVTCSPFSGPVTGLSLPNSHLPGSIPIELARLKQLRVLNLSDNSLNGTLPISIFTTFQSLHVLNLSNNYLFDGIPTGFDYVNILALSSNSFSGALPLLLSGESLNSLNLSRNKLSISVSGINVLDLSSNSFSVAGGSGRRQVMQLPMVVVV</sequence>
<evidence type="ECO:0000313" key="9">
    <source>
        <dbReference type="EMBL" id="KAF5814116.1"/>
    </source>
</evidence>
<evidence type="ECO:0000256" key="3">
    <source>
        <dbReference type="ARBA" id="ARBA00022692"/>
    </source>
</evidence>
<dbReference type="PANTHER" id="PTHR48010">
    <property type="entry name" value="OS05G0588300 PROTEIN"/>
    <property type="match status" value="1"/>
</dbReference>
<accession>A0A251V881</accession>
<dbReference type="GO" id="GO:0004674">
    <property type="term" value="F:protein serine/threonine kinase activity"/>
    <property type="evidence" value="ECO:0007669"/>
    <property type="project" value="UniProtKB-KW"/>
</dbReference>
<proteinExistence type="predicted"/>
<keyword evidence="7" id="KW-0472">Membrane</keyword>
<keyword evidence="6" id="KW-1133">Transmembrane helix</keyword>
<dbReference type="AlphaFoldDB" id="A0A251V881"/>
<protein>
    <submittedName>
        <fullName evidence="9">Non-specific serine/threonine protein kinase</fullName>
        <ecNumber evidence="9">2.7.11.1</ecNumber>
    </submittedName>
    <submittedName>
        <fullName evidence="10">Putative leucine-rich repeat protein, plant-type</fullName>
    </submittedName>
</protein>
<evidence type="ECO:0000256" key="6">
    <source>
        <dbReference type="ARBA" id="ARBA00022989"/>
    </source>
</evidence>
<dbReference type="InterPro" id="IPR001611">
    <property type="entry name" value="Leu-rich_rpt"/>
</dbReference>
<evidence type="ECO:0000313" key="11">
    <source>
        <dbReference type="Proteomes" id="UP000215914"/>
    </source>
</evidence>
<dbReference type="EMBL" id="MNCJ02000318">
    <property type="protein sequence ID" value="KAF5814116.1"/>
    <property type="molecule type" value="Genomic_DNA"/>
</dbReference>
<evidence type="ECO:0000256" key="7">
    <source>
        <dbReference type="ARBA" id="ARBA00023136"/>
    </source>
</evidence>
<keyword evidence="5" id="KW-0677">Repeat</keyword>
<evidence type="ECO:0000256" key="2">
    <source>
        <dbReference type="ARBA" id="ARBA00022614"/>
    </source>
</evidence>
<feature type="domain" description="Leucine-rich repeat-containing N-terminal plant-type" evidence="8">
    <location>
        <begin position="10"/>
        <end position="50"/>
    </location>
</feature>
<dbReference type="InterPro" id="IPR032675">
    <property type="entry name" value="LRR_dom_sf"/>
</dbReference>
<dbReference type="STRING" id="4232.A0A251V881"/>
<reference evidence="10" key="2">
    <citation type="submission" date="2017-02" db="EMBL/GenBank/DDBJ databases">
        <title>Sunflower complete genome.</title>
        <authorList>
            <person name="Langlade N."/>
            <person name="Munos S."/>
        </authorList>
    </citation>
    <scope>NUCLEOTIDE SEQUENCE [LARGE SCALE GENOMIC DNA]</scope>
    <source>
        <tissue evidence="10">Leaves</tissue>
    </source>
</reference>